<evidence type="ECO:0000256" key="4">
    <source>
        <dbReference type="ARBA" id="ARBA00023128"/>
    </source>
</evidence>
<comment type="caution">
    <text evidence="6">The sequence shown here is derived from an EMBL/GenBank/DDBJ whole genome shotgun (WGS) entry which is preliminary data.</text>
</comment>
<name>A0A2G5I9X9_CERBT</name>
<evidence type="ECO:0000256" key="3">
    <source>
        <dbReference type="ARBA" id="ARBA00019406"/>
    </source>
</evidence>
<sequence>MPTTPEDGLKTDPPCHPQACAIQDCIQKNNYKEEKCQKQIRVLQPLLPEGRR</sequence>
<dbReference type="GO" id="GO:0005758">
    <property type="term" value="C:mitochondrial intermembrane space"/>
    <property type="evidence" value="ECO:0007669"/>
    <property type="project" value="UniProtKB-SubCell"/>
</dbReference>
<evidence type="ECO:0000256" key="2">
    <source>
        <dbReference type="ARBA" id="ARBA00009858"/>
    </source>
</evidence>
<evidence type="ECO:0000256" key="1">
    <source>
        <dbReference type="ARBA" id="ARBA00004569"/>
    </source>
</evidence>
<dbReference type="OrthoDB" id="13601at2759"/>
<comment type="similarity">
    <text evidence="2">Belongs to the CMC4 family.</text>
</comment>
<reference evidence="6 7" key="1">
    <citation type="submission" date="2015-10" db="EMBL/GenBank/DDBJ databases">
        <title>The cercosporin biosynthetic gene cluster was horizontally transferred to several fungal lineages and shown to be expanded in Cercospora beticola based on microsynteny with recipient genomes.</title>
        <authorList>
            <person name="De Jonge R."/>
            <person name="Ebert M.K."/>
            <person name="Suttle J.C."/>
            <person name="Jurick Ii W.M."/>
            <person name="Secor G.A."/>
            <person name="Thomma B.P."/>
            <person name="Van De Peer Y."/>
            <person name="Bolton M.D."/>
        </authorList>
    </citation>
    <scope>NUCLEOTIDE SEQUENCE [LARGE SCALE GENOMIC DNA]</scope>
    <source>
        <strain evidence="6 7">09-40</strain>
    </source>
</reference>
<dbReference type="EMBL" id="LKMD01000100">
    <property type="protein sequence ID" value="PIB01591.1"/>
    <property type="molecule type" value="Genomic_DNA"/>
</dbReference>
<dbReference type="Proteomes" id="UP000230605">
    <property type="component" value="Chromosome 1"/>
</dbReference>
<dbReference type="Pfam" id="PF08991">
    <property type="entry name" value="CMC4"/>
    <property type="match status" value="1"/>
</dbReference>
<gene>
    <name evidence="6" type="ORF">CB0940_00730</name>
</gene>
<dbReference type="InterPro" id="IPR027179">
    <property type="entry name" value="CMC4"/>
</dbReference>
<comment type="subcellular location">
    <subcellularLocation>
        <location evidence="1">Mitochondrion intermembrane space</location>
    </subcellularLocation>
</comment>
<proteinExistence type="inferred from homology"/>
<dbReference type="PANTHER" id="PTHR15590:SF0">
    <property type="entry name" value="CX9C MOTIF-CONTAINING PROTEIN 4"/>
    <property type="match status" value="1"/>
</dbReference>
<dbReference type="AlphaFoldDB" id="A0A2G5I9X9"/>
<organism evidence="6 7">
    <name type="scientific">Cercospora beticola</name>
    <name type="common">Sugarbeet leaf spot fungus</name>
    <dbReference type="NCBI Taxonomy" id="122368"/>
    <lineage>
        <taxon>Eukaryota</taxon>
        <taxon>Fungi</taxon>
        <taxon>Dikarya</taxon>
        <taxon>Ascomycota</taxon>
        <taxon>Pezizomycotina</taxon>
        <taxon>Dothideomycetes</taxon>
        <taxon>Dothideomycetidae</taxon>
        <taxon>Mycosphaerellales</taxon>
        <taxon>Mycosphaerellaceae</taxon>
        <taxon>Cercospora</taxon>
    </lineage>
</organism>
<accession>A0A2G5I9X9</accession>
<dbReference type="SUPFAM" id="SSF47072">
    <property type="entry name" value="Cysteine alpha-hairpin motif"/>
    <property type="match status" value="1"/>
</dbReference>
<evidence type="ECO:0000313" key="6">
    <source>
        <dbReference type="EMBL" id="PIB01591.1"/>
    </source>
</evidence>
<evidence type="ECO:0000256" key="5">
    <source>
        <dbReference type="ARBA" id="ARBA00023157"/>
    </source>
</evidence>
<keyword evidence="4" id="KW-0496">Mitochondrion</keyword>
<evidence type="ECO:0000313" key="7">
    <source>
        <dbReference type="Proteomes" id="UP000230605"/>
    </source>
</evidence>
<protein>
    <recommendedName>
        <fullName evidence="3">Cx9C motif-containing protein 4, mitochondrial</fullName>
    </recommendedName>
</protein>
<dbReference type="Gene3D" id="1.10.287.1130">
    <property type="entry name" value="CytochromE C oxidase copper chaperone"/>
    <property type="match status" value="1"/>
</dbReference>
<dbReference type="PANTHER" id="PTHR15590">
    <property type="entry name" value="CX9C MOTIF-CONTAINING PROTEIN 4"/>
    <property type="match status" value="1"/>
</dbReference>
<dbReference type="PROSITE" id="PS51808">
    <property type="entry name" value="CHCH"/>
    <property type="match status" value="1"/>
</dbReference>
<keyword evidence="5" id="KW-1015">Disulfide bond</keyword>
<dbReference type="InterPro" id="IPR009069">
    <property type="entry name" value="Cys_alpha_HP_mot_SF"/>
</dbReference>